<dbReference type="PANTHER" id="PTHR13696:SF99">
    <property type="entry name" value="COBYRINIC ACID AC-DIAMIDE SYNTHASE"/>
    <property type="match status" value="1"/>
</dbReference>
<dbReference type="SUPFAM" id="SSF52540">
    <property type="entry name" value="P-loop containing nucleoside triphosphate hydrolases"/>
    <property type="match status" value="1"/>
</dbReference>
<dbReference type="PIRSF" id="PIRSF009320">
    <property type="entry name" value="Nuc_binding_HP_1000"/>
    <property type="match status" value="1"/>
</dbReference>
<dbReference type="EMBL" id="RCIY01000087">
    <property type="protein sequence ID" value="TGG78409.1"/>
    <property type="molecule type" value="Genomic_DNA"/>
</dbReference>
<sequence>MARVIAFVNQKGGVGKTTNTVNLAAIAGHTLGSTAEDQSQVLVVSTDPQASTIWWADRVHEDQLPFDYHQCDDKPEDLARLKLLDQYEYVFVDSPGNIEDEKILMATLDSTDEVVVPLPPAAMAYAPTKRTIEKVLEPRGVPYRVLISDWDPRDGRVDLEQTQAYVDNNEWPRLNSVIRHYKIHERAAAEGQVCTQYPKGRIGLEAREDFFRLAVELGIGGRPLPRQARKRPATKAKAKGKA</sequence>
<proteinExistence type="predicted"/>
<dbReference type="Gene3D" id="3.40.50.300">
    <property type="entry name" value="P-loop containing nucleotide triphosphate hydrolases"/>
    <property type="match status" value="1"/>
</dbReference>
<dbReference type="Proteomes" id="UP000298111">
    <property type="component" value="Unassembled WGS sequence"/>
</dbReference>
<reference evidence="2 3" key="1">
    <citation type="submission" date="2018-10" db="EMBL/GenBank/DDBJ databases">
        <title>Isolation of pseudouridimycin from Streptomyces albus DSM 40763.</title>
        <authorList>
            <person name="Rosenqvist P."/>
            <person name="Metsae-Ketelae M."/>
            <person name="Virta P."/>
        </authorList>
    </citation>
    <scope>NUCLEOTIDE SEQUENCE [LARGE SCALE GENOMIC DNA]</scope>
    <source>
        <strain evidence="2 3">DSM 40763</strain>
    </source>
</reference>
<name>A0A8H1L6N4_9ACTN</name>
<dbReference type="InterPro" id="IPR050678">
    <property type="entry name" value="DNA_Partitioning_ATPase"/>
</dbReference>
<feature type="domain" description="AAA" evidence="1">
    <location>
        <begin position="3"/>
        <end position="52"/>
    </location>
</feature>
<dbReference type="InterPro" id="IPR025669">
    <property type="entry name" value="AAA_dom"/>
</dbReference>
<evidence type="ECO:0000259" key="1">
    <source>
        <dbReference type="Pfam" id="PF13614"/>
    </source>
</evidence>
<evidence type="ECO:0000313" key="2">
    <source>
        <dbReference type="EMBL" id="TGG78409.1"/>
    </source>
</evidence>
<dbReference type="InterPro" id="IPR027417">
    <property type="entry name" value="P-loop_NTPase"/>
</dbReference>
<dbReference type="CDD" id="cd02042">
    <property type="entry name" value="ParAB_family"/>
    <property type="match status" value="1"/>
</dbReference>
<dbReference type="GeneID" id="75186140"/>
<protein>
    <submittedName>
        <fullName evidence="2">ParA family protein</fullName>
    </submittedName>
</protein>
<dbReference type="PANTHER" id="PTHR13696">
    <property type="entry name" value="P-LOOP CONTAINING NUCLEOSIDE TRIPHOSPHATE HYDROLASE"/>
    <property type="match status" value="1"/>
</dbReference>
<organism evidence="2 3">
    <name type="scientific">Streptomyces albus</name>
    <dbReference type="NCBI Taxonomy" id="1888"/>
    <lineage>
        <taxon>Bacteria</taxon>
        <taxon>Bacillati</taxon>
        <taxon>Actinomycetota</taxon>
        <taxon>Actinomycetes</taxon>
        <taxon>Kitasatosporales</taxon>
        <taxon>Streptomycetaceae</taxon>
        <taxon>Streptomyces</taxon>
    </lineage>
</organism>
<evidence type="ECO:0000313" key="3">
    <source>
        <dbReference type="Proteomes" id="UP000298111"/>
    </source>
</evidence>
<comment type="caution">
    <text evidence="2">The sequence shown here is derived from an EMBL/GenBank/DDBJ whole genome shotgun (WGS) entry which is preliminary data.</text>
</comment>
<dbReference type="Pfam" id="PF13614">
    <property type="entry name" value="AAA_31"/>
    <property type="match status" value="1"/>
</dbReference>
<dbReference type="RefSeq" id="WP_051705929.1">
    <property type="nucleotide sequence ID" value="NZ_CP103061.1"/>
</dbReference>
<gene>
    <name evidence="2" type="ORF">D8771_24665</name>
</gene>
<dbReference type="AlphaFoldDB" id="A0A8H1L6N4"/>
<accession>A0A8H1L6N4</accession>